<protein>
    <recommendedName>
        <fullName evidence="3">DDE-1 domain-containing protein</fullName>
    </recommendedName>
</protein>
<dbReference type="EMBL" id="KQ977935">
    <property type="protein sequence ID" value="KYM98578.1"/>
    <property type="molecule type" value="Genomic_DNA"/>
</dbReference>
<keyword evidence="2" id="KW-1185">Reference proteome</keyword>
<proteinExistence type="predicted"/>
<name>A0A195CET7_9HYME</name>
<dbReference type="STRING" id="456900.A0A195CET7"/>
<accession>A0A195CET7</accession>
<reference evidence="1 2" key="1">
    <citation type="submission" date="2016-03" db="EMBL/GenBank/DDBJ databases">
        <title>Cyphomyrmex costatus WGS genome.</title>
        <authorList>
            <person name="Nygaard S."/>
            <person name="Hu H."/>
            <person name="Boomsma J."/>
            <person name="Zhang G."/>
        </authorList>
    </citation>
    <scope>NUCLEOTIDE SEQUENCE [LARGE SCALE GENOMIC DNA]</scope>
    <source>
        <strain evidence="1">MS0001</strain>
        <tissue evidence="1">Whole body</tissue>
    </source>
</reference>
<evidence type="ECO:0000313" key="2">
    <source>
        <dbReference type="Proteomes" id="UP000078542"/>
    </source>
</evidence>
<evidence type="ECO:0000313" key="1">
    <source>
        <dbReference type="EMBL" id="KYM98578.1"/>
    </source>
</evidence>
<evidence type="ECO:0008006" key="3">
    <source>
        <dbReference type="Google" id="ProtNLM"/>
    </source>
</evidence>
<dbReference type="Proteomes" id="UP000078542">
    <property type="component" value="Unassembled WGS sequence"/>
</dbReference>
<gene>
    <name evidence="1" type="ORF">ALC62_10546</name>
</gene>
<sequence length="162" mass="18527">MSHIFFFFHYRYTIVRILERRYPLTVTGYKYLSIGIDVKLPSEVTIILREVTGTFGPRVQNNLFRSSGRNTPNIFVTASKSGKLTSNHVKTWLKEVFFPNVGPQSVLLLDSWIGHCPNIISETKLEFATNIVFLTIPVGTFRLWKNFIGHFSGTVILLSTKN</sequence>
<dbReference type="AlphaFoldDB" id="A0A195CET7"/>
<organism evidence="1 2">
    <name type="scientific">Cyphomyrmex costatus</name>
    <dbReference type="NCBI Taxonomy" id="456900"/>
    <lineage>
        <taxon>Eukaryota</taxon>
        <taxon>Metazoa</taxon>
        <taxon>Ecdysozoa</taxon>
        <taxon>Arthropoda</taxon>
        <taxon>Hexapoda</taxon>
        <taxon>Insecta</taxon>
        <taxon>Pterygota</taxon>
        <taxon>Neoptera</taxon>
        <taxon>Endopterygota</taxon>
        <taxon>Hymenoptera</taxon>
        <taxon>Apocrita</taxon>
        <taxon>Aculeata</taxon>
        <taxon>Formicoidea</taxon>
        <taxon>Formicidae</taxon>
        <taxon>Myrmicinae</taxon>
        <taxon>Cyphomyrmex</taxon>
    </lineage>
</organism>